<evidence type="ECO:0000313" key="4">
    <source>
        <dbReference type="EMBL" id="MZP43845.1"/>
    </source>
</evidence>
<keyword evidence="2" id="KW-0472">Membrane</keyword>
<dbReference type="InterPro" id="IPR021778">
    <property type="entry name" value="Se/S_carrier-like"/>
</dbReference>
<feature type="domain" description="Putative Se/S carrier protein-like" evidence="3">
    <location>
        <begin position="2"/>
        <end position="58"/>
    </location>
</feature>
<dbReference type="AlphaFoldDB" id="A0A845LHF3"/>
<dbReference type="EMBL" id="WXEX01000010">
    <property type="protein sequence ID" value="MZP43845.1"/>
    <property type="molecule type" value="Genomic_DNA"/>
</dbReference>
<accession>A0A845LHF3</accession>
<dbReference type="Pfam" id="PF11823">
    <property type="entry name" value="Se_S_carrier"/>
    <property type="match status" value="1"/>
</dbReference>
<dbReference type="Proteomes" id="UP000471031">
    <property type="component" value="Unassembled WGS sequence"/>
</dbReference>
<dbReference type="GO" id="GO:0016020">
    <property type="term" value="C:membrane"/>
    <property type="evidence" value="ECO:0007669"/>
    <property type="project" value="UniProtKB-SubCell"/>
</dbReference>
<dbReference type="OrthoDB" id="3192849at2"/>
<protein>
    <submittedName>
        <fullName evidence="4">DUF3343 domain-containing protein</fullName>
    </submittedName>
</protein>
<evidence type="ECO:0000256" key="1">
    <source>
        <dbReference type="ARBA" id="ARBA00004370"/>
    </source>
</evidence>
<name>A0A845LHF3_HELGE</name>
<keyword evidence="5" id="KW-1185">Reference proteome</keyword>
<evidence type="ECO:0000256" key="2">
    <source>
        <dbReference type="ARBA" id="ARBA00023136"/>
    </source>
</evidence>
<evidence type="ECO:0000259" key="3">
    <source>
        <dbReference type="Pfam" id="PF11823"/>
    </source>
</evidence>
<dbReference type="PROSITE" id="PS00236">
    <property type="entry name" value="NEUROTR_ION_CHANNEL"/>
    <property type="match status" value="1"/>
</dbReference>
<proteinExistence type="predicted"/>
<organism evidence="4 5">
    <name type="scientific">Heliomicrobium gestii</name>
    <name type="common">Heliobacterium gestii</name>
    <dbReference type="NCBI Taxonomy" id="2699"/>
    <lineage>
        <taxon>Bacteria</taxon>
        <taxon>Bacillati</taxon>
        <taxon>Bacillota</taxon>
        <taxon>Clostridia</taxon>
        <taxon>Eubacteriales</taxon>
        <taxon>Heliobacteriaceae</taxon>
        <taxon>Heliomicrobium</taxon>
    </lineage>
</organism>
<sequence length="91" mass="9999">MITFVSPQEAMGAEDRLKERGLCCLVVPTPRELAEGCGLSLRVFPDDLESCRGALKNGSTGARFFAWNGQTAGWCEIFGEKPLHLLRGQEK</sequence>
<dbReference type="InterPro" id="IPR018000">
    <property type="entry name" value="Neurotransmitter_ion_chnl_CS"/>
</dbReference>
<comment type="caution">
    <text evidence="4">The sequence shown here is derived from an EMBL/GenBank/DDBJ whole genome shotgun (WGS) entry which is preliminary data.</text>
</comment>
<reference evidence="4 5" key="1">
    <citation type="submission" date="2020-01" db="EMBL/GenBank/DDBJ databases">
        <title>Whole genome sequence of Heliobacterium gestii DSM 11169.</title>
        <authorList>
            <person name="Kyndt J.A."/>
            <person name="Meyer T.E."/>
        </authorList>
    </citation>
    <scope>NUCLEOTIDE SEQUENCE [LARGE SCALE GENOMIC DNA]</scope>
    <source>
        <strain evidence="4 5">DSM 11169</strain>
    </source>
</reference>
<comment type="subcellular location">
    <subcellularLocation>
        <location evidence="1">Membrane</location>
    </subcellularLocation>
</comment>
<gene>
    <name evidence="4" type="ORF">GTO89_12440</name>
</gene>
<evidence type="ECO:0000313" key="5">
    <source>
        <dbReference type="Proteomes" id="UP000471031"/>
    </source>
</evidence>